<evidence type="ECO:0000256" key="7">
    <source>
        <dbReference type="ARBA" id="ARBA00022832"/>
    </source>
</evidence>
<dbReference type="InterPro" id="IPR045023">
    <property type="entry name" value="FATA/B"/>
</dbReference>
<dbReference type="EC" id="3.1.2.-" evidence="11"/>
<dbReference type="Proteomes" id="UP000775213">
    <property type="component" value="Unassembled WGS sequence"/>
</dbReference>
<dbReference type="FunFam" id="3.10.129.10:FF:000186">
    <property type="entry name" value="Acyl-[acyl-carrier-protein] hydrolase"/>
    <property type="match status" value="1"/>
</dbReference>
<evidence type="ECO:0000256" key="10">
    <source>
        <dbReference type="ARBA" id="ARBA00023160"/>
    </source>
</evidence>
<organism evidence="15 16">
    <name type="scientific">Dendrobium chrysotoxum</name>
    <name type="common">Orchid</name>
    <dbReference type="NCBI Taxonomy" id="161865"/>
    <lineage>
        <taxon>Eukaryota</taxon>
        <taxon>Viridiplantae</taxon>
        <taxon>Streptophyta</taxon>
        <taxon>Embryophyta</taxon>
        <taxon>Tracheophyta</taxon>
        <taxon>Spermatophyta</taxon>
        <taxon>Magnoliopsida</taxon>
        <taxon>Liliopsida</taxon>
        <taxon>Asparagales</taxon>
        <taxon>Orchidaceae</taxon>
        <taxon>Epidendroideae</taxon>
        <taxon>Malaxideae</taxon>
        <taxon>Dendrobiinae</taxon>
        <taxon>Dendrobium</taxon>
    </lineage>
</organism>
<comment type="subcellular location">
    <subcellularLocation>
        <location evidence="1 11">Plastid</location>
        <location evidence="1 11">Chloroplast</location>
    </subcellularLocation>
</comment>
<evidence type="ECO:0000256" key="11">
    <source>
        <dbReference type="RuleBase" id="RU363096"/>
    </source>
</evidence>
<gene>
    <name evidence="15" type="ORF">IEQ34_023097</name>
</gene>
<sequence>MVASIAASAFFPAQSSSSVASVKTSKIIGEGPESLTVGGIVAKPASSSGAMQVKVNAQAVPKINGTKVGLKSEFLKAEDDASSSAPRTFYNQLPDWSVLLAAITTIFLAAEKQWTLLDWKPRRPDMLADAFGLGKIVQDGLAFRQNFSIRSYEIGADRTASIETLMNHLQETALNHVKIAGLMDDGFGATPEMSKRNLIGSLPKCMFCGKVPFMFCSCFTAILLSEAVIEGNYAYSRAFIDPRVPIIGYYSTGFDIYSFSNCGGRADVVQVDTWVGSSGKNGMRRDWHVIDCQTGETIVRATSVWVMMNKQTRKLSKMPDEVRSEIGPYFIERTAIIDEDSRKLPKLHYDTAQHVREGLTPRWADLDVNQHVNNVKYIGWILESAPSTIMESHELAGMTLEYRRECGRDNVLKSLTSVNDCPGGSEGAGMECVHLLQLEGGDEIVRGRTQWRPKSARVFDNKGPLPVGSL</sequence>
<evidence type="ECO:0000313" key="15">
    <source>
        <dbReference type="EMBL" id="KAH0449297.1"/>
    </source>
</evidence>
<evidence type="ECO:0000256" key="9">
    <source>
        <dbReference type="ARBA" id="ARBA00023098"/>
    </source>
</evidence>
<dbReference type="PANTHER" id="PTHR31727">
    <property type="entry name" value="OLEOYL-ACYL CARRIER PROTEIN THIOESTERASE 1, CHLOROPLASTIC"/>
    <property type="match status" value="1"/>
</dbReference>
<dbReference type="InterPro" id="IPR029069">
    <property type="entry name" value="HotDog_dom_sf"/>
</dbReference>
<evidence type="ECO:0000256" key="2">
    <source>
        <dbReference type="ARBA" id="ARBA00006500"/>
    </source>
</evidence>
<dbReference type="EMBL" id="JAGFBR010000019">
    <property type="protein sequence ID" value="KAH0449297.1"/>
    <property type="molecule type" value="Genomic_DNA"/>
</dbReference>
<dbReference type="AlphaFoldDB" id="A0AAV7G194"/>
<evidence type="ECO:0000256" key="6">
    <source>
        <dbReference type="ARBA" id="ARBA00022801"/>
    </source>
</evidence>
<dbReference type="Pfam" id="PF20791">
    <property type="entry name" value="Acyl-ACP_TE_C"/>
    <property type="match status" value="1"/>
</dbReference>
<keyword evidence="6 11" id="KW-0378">Hydrolase</keyword>
<keyword evidence="5 11" id="KW-0934">Plastid</keyword>
<evidence type="ECO:0000259" key="14">
    <source>
        <dbReference type="Pfam" id="PF20791"/>
    </source>
</evidence>
<dbReference type="Gene3D" id="3.10.129.10">
    <property type="entry name" value="Hotdog Thioesterase"/>
    <property type="match status" value="2"/>
</dbReference>
<keyword evidence="8" id="KW-0809">Transit peptide</keyword>
<comment type="caution">
    <text evidence="15">The sequence shown here is derived from an EMBL/GenBank/DDBJ whole genome shotgun (WGS) entry which is preliminary data.</text>
</comment>
<dbReference type="GO" id="GO:0009507">
    <property type="term" value="C:chloroplast"/>
    <property type="evidence" value="ECO:0007669"/>
    <property type="project" value="UniProtKB-SubCell"/>
</dbReference>
<dbReference type="GO" id="GO:0016297">
    <property type="term" value="F:fatty acyl-[ACP] hydrolase activity"/>
    <property type="evidence" value="ECO:0007669"/>
    <property type="project" value="InterPro"/>
</dbReference>
<feature type="domain" description="Acyl-ACP-thioesterase N-terminal" evidence="13">
    <location>
        <begin position="1"/>
        <end position="129"/>
    </location>
</feature>
<dbReference type="InterPro" id="IPR002864">
    <property type="entry name" value="Acyl-ACP_thioesterase_NHD"/>
</dbReference>
<comment type="similarity">
    <text evidence="2 11">Belongs to the acyl-ACP thioesterase family.</text>
</comment>
<evidence type="ECO:0000259" key="13">
    <source>
        <dbReference type="Pfam" id="PF12590"/>
    </source>
</evidence>
<dbReference type="PANTHER" id="PTHR31727:SF2">
    <property type="entry name" value="PALMITOYL-ACYL CARRIER PROTEIN THIOESTERASE, CHLOROPLASTIC"/>
    <property type="match status" value="1"/>
</dbReference>
<keyword evidence="9 11" id="KW-0443">Lipid metabolism</keyword>
<evidence type="ECO:0000256" key="4">
    <source>
        <dbReference type="ARBA" id="ARBA00022528"/>
    </source>
</evidence>
<evidence type="ECO:0000256" key="5">
    <source>
        <dbReference type="ARBA" id="ARBA00022640"/>
    </source>
</evidence>
<feature type="domain" description="Acyl-ACP thioesterase-like C-terminal" evidence="14">
    <location>
        <begin position="351"/>
        <end position="452"/>
    </location>
</feature>
<feature type="domain" description="Acyl-ACP thioesterase N-terminal hotdog" evidence="12">
    <location>
        <begin position="141"/>
        <end position="199"/>
    </location>
</feature>
<name>A0AAV7G194_DENCH</name>
<keyword evidence="4 11" id="KW-0150">Chloroplast</keyword>
<comment type="function">
    <text evidence="11">Plays an essential role in chain termination during de novo fatty acid synthesis.</text>
</comment>
<dbReference type="GO" id="GO:0000036">
    <property type="term" value="F:acyl carrier activity"/>
    <property type="evidence" value="ECO:0007669"/>
    <property type="project" value="TreeGrafter"/>
</dbReference>
<evidence type="ECO:0000256" key="8">
    <source>
        <dbReference type="ARBA" id="ARBA00022946"/>
    </source>
</evidence>
<reference evidence="15 16" key="1">
    <citation type="journal article" date="2021" name="Hortic Res">
        <title>Chromosome-scale assembly of the Dendrobium chrysotoxum genome enhances the understanding of orchid evolution.</title>
        <authorList>
            <person name="Zhang Y."/>
            <person name="Zhang G.Q."/>
            <person name="Zhang D."/>
            <person name="Liu X.D."/>
            <person name="Xu X.Y."/>
            <person name="Sun W.H."/>
            <person name="Yu X."/>
            <person name="Zhu X."/>
            <person name="Wang Z.W."/>
            <person name="Zhao X."/>
            <person name="Zhong W.Y."/>
            <person name="Chen H."/>
            <person name="Yin W.L."/>
            <person name="Huang T."/>
            <person name="Niu S.C."/>
            <person name="Liu Z.J."/>
        </authorList>
    </citation>
    <scope>NUCLEOTIDE SEQUENCE [LARGE SCALE GENOMIC DNA]</scope>
    <source>
        <strain evidence="15">Lindl</strain>
    </source>
</reference>
<dbReference type="SUPFAM" id="SSF54637">
    <property type="entry name" value="Thioesterase/thiol ester dehydrase-isomerase"/>
    <property type="match status" value="3"/>
</dbReference>
<dbReference type="Pfam" id="PF12590">
    <property type="entry name" value="Acyl-thio_N"/>
    <property type="match status" value="1"/>
</dbReference>
<keyword evidence="10 11" id="KW-0275">Fatty acid biosynthesis</keyword>
<evidence type="ECO:0000256" key="1">
    <source>
        <dbReference type="ARBA" id="ARBA00004229"/>
    </source>
</evidence>
<protein>
    <recommendedName>
        <fullName evidence="11">Acyl-[acyl-carrier-protein] hydrolase</fullName>
        <ecNumber evidence="11">3.1.2.-</ecNumber>
    </recommendedName>
</protein>
<feature type="domain" description="Acyl-ACP thioesterase N-terminal hotdog" evidence="12">
    <location>
        <begin position="266"/>
        <end position="326"/>
    </location>
</feature>
<evidence type="ECO:0000256" key="3">
    <source>
        <dbReference type="ARBA" id="ARBA00022516"/>
    </source>
</evidence>
<evidence type="ECO:0000259" key="12">
    <source>
        <dbReference type="Pfam" id="PF01643"/>
    </source>
</evidence>
<evidence type="ECO:0000313" key="16">
    <source>
        <dbReference type="Proteomes" id="UP000775213"/>
    </source>
</evidence>
<dbReference type="Pfam" id="PF01643">
    <property type="entry name" value="Acyl-ACP_TE"/>
    <property type="match status" value="2"/>
</dbReference>
<dbReference type="InterPro" id="IPR049427">
    <property type="entry name" value="Acyl-ACP_TE_C"/>
</dbReference>
<keyword evidence="16" id="KW-1185">Reference proteome</keyword>
<accession>A0AAV7G194</accession>
<dbReference type="InterPro" id="IPR021113">
    <property type="entry name" value="Acyl-ACP-thioesterase_N"/>
</dbReference>
<keyword evidence="7 11" id="KW-0276">Fatty acid metabolism</keyword>
<keyword evidence="3 11" id="KW-0444">Lipid biosynthesis</keyword>
<proteinExistence type="inferred from homology"/>